<keyword evidence="2" id="KW-1185">Reference proteome</keyword>
<gene>
    <name evidence="1" type="ORF">MRB53_016735</name>
</gene>
<comment type="caution">
    <text evidence="1">The sequence shown here is derived from an EMBL/GenBank/DDBJ whole genome shotgun (WGS) entry which is preliminary data.</text>
</comment>
<organism evidence="1 2">
    <name type="scientific">Persea americana</name>
    <name type="common">Avocado</name>
    <dbReference type="NCBI Taxonomy" id="3435"/>
    <lineage>
        <taxon>Eukaryota</taxon>
        <taxon>Viridiplantae</taxon>
        <taxon>Streptophyta</taxon>
        <taxon>Embryophyta</taxon>
        <taxon>Tracheophyta</taxon>
        <taxon>Spermatophyta</taxon>
        <taxon>Magnoliopsida</taxon>
        <taxon>Magnoliidae</taxon>
        <taxon>Laurales</taxon>
        <taxon>Lauraceae</taxon>
        <taxon>Persea</taxon>
    </lineage>
</organism>
<evidence type="ECO:0000313" key="1">
    <source>
        <dbReference type="EMBL" id="KAJ8640041.1"/>
    </source>
</evidence>
<reference evidence="1 2" key="1">
    <citation type="journal article" date="2022" name="Hortic Res">
        <title>A haplotype resolved chromosomal level avocado genome allows analysis of novel avocado genes.</title>
        <authorList>
            <person name="Nath O."/>
            <person name="Fletcher S.J."/>
            <person name="Hayward A."/>
            <person name="Shaw L.M."/>
            <person name="Masouleh A.K."/>
            <person name="Furtado A."/>
            <person name="Henry R.J."/>
            <person name="Mitter N."/>
        </authorList>
    </citation>
    <scope>NUCLEOTIDE SEQUENCE [LARGE SCALE GENOMIC DNA]</scope>
    <source>
        <strain evidence="2">cv. Hass</strain>
    </source>
</reference>
<dbReference type="Proteomes" id="UP001234297">
    <property type="component" value="Chromosome 5"/>
</dbReference>
<name>A0ACC2M3Y6_PERAE</name>
<sequence length="203" mass="23216">MGNKRTRTNTVTPSTPRHLAKNRSKIGLALVGAVETIASAIIEYANKRSSEHQPMLKCVEAPVELELDDSAYYRALRILKIGAKWETFMALELFHFVAMDYALTDEDDMEFFIFCAQSVALICVIGYYYSYGIRNGVHESSLSSNGFVNEMIIGHEQVKKRRILQLDLLHWFNAAIPRTTFKGDNYQRKTEVQICMKELKLLI</sequence>
<proteinExistence type="predicted"/>
<accession>A0ACC2M3Y6</accession>
<dbReference type="EMBL" id="CM056813">
    <property type="protein sequence ID" value="KAJ8640041.1"/>
    <property type="molecule type" value="Genomic_DNA"/>
</dbReference>
<protein>
    <submittedName>
        <fullName evidence="1">Uncharacterized protein</fullName>
    </submittedName>
</protein>
<evidence type="ECO:0000313" key="2">
    <source>
        <dbReference type="Proteomes" id="UP001234297"/>
    </source>
</evidence>